<evidence type="ECO:0000313" key="5">
    <source>
        <dbReference type="Proteomes" id="UP001139344"/>
    </source>
</evidence>
<name>A0A9X1UX84_9FLAO</name>
<protein>
    <submittedName>
        <fullName evidence="4">Damage-inducible protein DinB</fullName>
    </submittedName>
</protein>
<dbReference type="InterPro" id="IPR034660">
    <property type="entry name" value="DinB/YfiT-like"/>
</dbReference>
<evidence type="ECO:0000256" key="2">
    <source>
        <dbReference type="ARBA" id="ARBA00022723"/>
    </source>
</evidence>
<dbReference type="Gene3D" id="1.20.120.450">
    <property type="entry name" value="dinb family like domain"/>
    <property type="match status" value="1"/>
</dbReference>
<accession>A0A9X1UX84</accession>
<evidence type="ECO:0000313" key="4">
    <source>
        <dbReference type="EMBL" id="MCG9971990.1"/>
    </source>
</evidence>
<feature type="binding site" evidence="3">
    <location>
        <position position="42"/>
    </location>
    <ligand>
        <name>a divalent metal cation</name>
        <dbReference type="ChEBI" id="CHEBI:60240"/>
    </ligand>
</feature>
<evidence type="ECO:0000256" key="3">
    <source>
        <dbReference type="PIRSR" id="PIRSR607837-1"/>
    </source>
</evidence>
<keyword evidence="5" id="KW-1185">Reference proteome</keyword>
<dbReference type="GO" id="GO:0046872">
    <property type="term" value="F:metal ion binding"/>
    <property type="evidence" value="ECO:0007669"/>
    <property type="project" value="UniProtKB-KW"/>
</dbReference>
<evidence type="ECO:0000256" key="1">
    <source>
        <dbReference type="ARBA" id="ARBA00008635"/>
    </source>
</evidence>
<organism evidence="4 5">
    <name type="scientific">Christiangramia crocea</name>
    <dbReference type="NCBI Taxonomy" id="2904124"/>
    <lineage>
        <taxon>Bacteria</taxon>
        <taxon>Pseudomonadati</taxon>
        <taxon>Bacteroidota</taxon>
        <taxon>Flavobacteriia</taxon>
        <taxon>Flavobacteriales</taxon>
        <taxon>Flavobacteriaceae</taxon>
        <taxon>Christiangramia</taxon>
    </lineage>
</organism>
<dbReference type="AlphaFoldDB" id="A0A9X1UX84"/>
<dbReference type="Pfam" id="PF05163">
    <property type="entry name" value="DinB"/>
    <property type="match status" value="1"/>
</dbReference>
<comment type="caution">
    <text evidence="4">The sequence shown here is derived from an EMBL/GenBank/DDBJ whole genome shotgun (WGS) entry which is preliminary data.</text>
</comment>
<gene>
    <name evidence="4" type="ORF">LU635_10120</name>
</gene>
<dbReference type="EMBL" id="JAJSON010000021">
    <property type="protein sequence ID" value="MCG9971990.1"/>
    <property type="molecule type" value="Genomic_DNA"/>
</dbReference>
<reference evidence="4" key="1">
    <citation type="submission" date="2021-12" db="EMBL/GenBank/DDBJ databases">
        <title>Description of Gramella crocea sp. nov., a new bacterium isolated from activated sludge.</title>
        <authorList>
            <person name="Zhang X."/>
        </authorList>
    </citation>
    <scope>NUCLEOTIDE SEQUENCE</scope>
    <source>
        <strain evidence="4">YB25</strain>
    </source>
</reference>
<comment type="similarity">
    <text evidence="1">Belongs to the DinB family.</text>
</comment>
<dbReference type="PANTHER" id="PTHR37302:SF1">
    <property type="entry name" value="PROTEIN DINB"/>
    <property type="match status" value="1"/>
</dbReference>
<dbReference type="PANTHER" id="PTHR37302">
    <property type="entry name" value="SLR1116 PROTEIN"/>
    <property type="match status" value="1"/>
</dbReference>
<keyword evidence="2 3" id="KW-0479">Metal-binding</keyword>
<dbReference type="Proteomes" id="UP001139344">
    <property type="component" value="Unassembled WGS sequence"/>
</dbReference>
<sequence length="151" mass="17868">MKKHLKDLLEYSHHFNSMLIEKFNDGDLHLAIPENTLRLFSHILNAQYIWNSRIEGEDVKTDGWKVHDKGDLRDLENRNFNKSLEILEKLELDNGISYKNSKGEQFQNSVQEILFHIVNHSTYHRGQIATELRQNGLEPVVSDYIFYKREN</sequence>
<dbReference type="RefSeq" id="WP_240098757.1">
    <property type="nucleotide sequence ID" value="NZ_JAJSON010000021.1"/>
</dbReference>
<feature type="binding site" evidence="3">
    <location>
        <position position="124"/>
    </location>
    <ligand>
        <name>a divalent metal cation</name>
        <dbReference type="ChEBI" id="CHEBI:60240"/>
    </ligand>
</feature>
<feature type="binding site" evidence="3">
    <location>
        <position position="120"/>
    </location>
    <ligand>
        <name>a divalent metal cation</name>
        <dbReference type="ChEBI" id="CHEBI:60240"/>
    </ligand>
</feature>
<dbReference type="InterPro" id="IPR007837">
    <property type="entry name" value="DinB"/>
</dbReference>
<proteinExistence type="inferred from homology"/>
<dbReference type="SUPFAM" id="SSF109854">
    <property type="entry name" value="DinB/YfiT-like putative metalloenzymes"/>
    <property type="match status" value="1"/>
</dbReference>